<dbReference type="Gene3D" id="3.90.1680.10">
    <property type="entry name" value="SOS response associated peptidase-like"/>
    <property type="match status" value="1"/>
</dbReference>
<comment type="caution">
    <text evidence="9">The sequence shown here is derived from an EMBL/GenBank/DDBJ whole genome shotgun (WGS) entry which is preliminary data.</text>
</comment>
<dbReference type="EMBL" id="JASTZU010000048">
    <property type="protein sequence ID" value="MDL4841821.1"/>
    <property type="molecule type" value="Genomic_DNA"/>
</dbReference>
<organism evidence="9 10">
    <name type="scientific">Aquibacillus rhizosphaerae</name>
    <dbReference type="NCBI Taxonomy" id="3051431"/>
    <lineage>
        <taxon>Bacteria</taxon>
        <taxon>Bacillati</taxon>
        <taxon>Bacillota</taxon>
        <taxon>Bacilli</taxon>
        <taxon>Bacillales</taxon>
        <taxon>Bacillaceae</taxon>
        <taxon>Aquibacillus</taxon>
    </lineage>
</organism>
<proteinExistence type="inferred from homology"/>
<keyword evidence="7" id="KW-0456">Lyase</keyword>
<name>A0ABT7LBA1_9BACI</name>
<dbReference type="InterPro" id="IPR003738">
    <property type="entry name" value="SRAP"/>
</dbReference>
<dbReference type="PANTHER" id="PTHR13604">
    <property type="entry name" value="DC12-RELATED"/>
    <property type="match status" value="1"/>
</dbReference>
<sequence length="222" mass="25871">MCGRFAMSVSELEILQEFGIEGEIPDFQPRFNIAPGQKVLTIIHDGNTKRIGYLKWGLVPSWAKDTKIGYKIINARSESAHEKPSFKKLLASKRCLILADSFYEWKKQESSKQPKRIYLKNRKVFAFAGLWDKWQLDDQQLFTCTILTRKANNFMGKIHERMPVILPKEKQDDWITPIKREPSYMHDFIENLQIEELDAYNVSDIVNSAKNDCKECIEPLLN</sequence>
<gene>
    <name evidence="9" type="ORF">QQS35_15380</name>
</gene>
<accession>A0ABT7LBA1</accession>
<evidence type="ECO:0000256" key="7">
    <source>
        <dbReference type="ARBA" id="ARBA00023239"/>
    </source>
</evidence>
<keyword evidence="10" id="KW-1185">Reference proteome</keyword>
<keyword evidence="6" id="KW-0238">DNA-binding</keyword>
<evidence type="ECO:0000256" key="1">
    <source>
        <dbReference type="ARBA" id="ARBA00008136"/>
    </source>
</evidence>
<evidence type="ECO:0000256" key="2">
    <source>
        <dbReference type="ARBA" id="ARBA00022670"/>
    </source>
</evidence>
<keyword evidence="2 8" id="KW-0645">Protease</keyword>
<evidence type="ECO:0000313" key="10">
    <source>
        <dbReference type="Proteomes" id="UP001235343"/>
    </source>
</evidence>
<dbReference type="SUPFAM" id="SSF143081">
    <property type="entry name" value="BB1717-like"/>
    <property type="match status" value="1"/>
</dbReference>
<dbReference type="RefSeq" id="WP_285933102.1">
    <property type="nucleotide sequence ID" value="NZ_JASTZU010000048.1"/>
</dbReference>
<keyword evidence="5" id="KW-0190">Covalent protein-DNA linkage</keyword>
<dbReference type="InterPro" id="IPR036590">
    <property type="entry name" value="SRAP-like"/>
</dbReference>
<evidence type="ECO:0000256" key="8">
    <source>
        <dbReference type="RuleBase" id="RU364100"/>
    </source>
</evidence>
<dbReference type="Proteomes" id="UP001235343">
    <property type="component" value="Unassembled WGS sequence"/>
</dbReference>
<evidence type="ECO:0000256" key="3">
    <source>
        <dbReference type="ARBA" id="ARBA00022763"/>
    </source>
</evidence>
<comment type="similarity">
    <text evidence="1 8">Belongs to the SOS response-associated peptidase family.</text>
</comment>
<evidence type="ECO:0000313" key="9">
    <source>
        <dbReference type="EMBL" id="MDL4841821.1"/>
    </source>
</evidence>
<evidence type="ECO:0000256" key="4">
    <source>
        <dbReference type="ARBA" id="ARBA00022801"/>
    </source>
</evidence>
<protein>
    <recommendedName>
        <fullName evidence="8">Abasic site processing protein</fullName>
        <ecNumber evidence="8">3.4.-.-</ecNumber>
    </recommendedName>
</protein>
<evidence type="ECO:0000256" key="5">
    <source>
        <dbReference type="ARBA" id="ARBA00023124"/>
    </source>
</evidence>
<dbReference type="PANTHER" id="PTHR13604:SF0">
    <property type="entry name" value="ABASIC SITE PROCESSING PROTEIN HMCES"/>
    <property type="match status" value="1"/>
</dbReference>
<dbReference type="EC" id="3.4.-.-" evidence="8"/>
<keyword evidence="4 8" id="KW-0378">Hydrolase</keyword>
<evidence type="ECO:0000256" key="6">
    <source>
        <dbReference type="ARBA" id="ARBA00023125"/>
    </source>
</evidence>
<reference evidence="9 10" key="1">
    <citation type="submission" date="2023-06" db="EMBL/GenBank/DDBJ databases">
        <title>Aquibacillus rhizosphaerae LR5S19.</title>
        <authorList>
            <person name="Sun J.-Q."/>
        </authorList>
    </citation>
    <scope>NUCLEOTIDE SEQUENCE [LARGE SCALE GENOMIC DNA]</scope>
    <source>
        <strain evidence="9 10">LR5S19</strain>
    </source>
</reference>
<keyword evidence="3" id="KW-0227">DNA damage</keyword>
<dbReference type="Pfam" id="PF02586">
    <property type="entry name" value="SRAP"/>
    <property type="match status" value="1"/>
</dbReference>